<evidence type="ECO:0000256" key="1">
    <source>
        <dbReference type="SAM" id="MobiDB-lite"/>
    </source>
</evidence>
<dbReference type="AlphaFoldDB" id="A0A9W9WDG4"/>
<organism evidence="2 3">
    <name type="scientific">Penicillium desertorum</name>
    <dbReference type="NCBI Taxonomy" id="1303715"/>
    <lineage>
        <taxon>Eukaryota</taxon>
        <taxon>Fungi</taxon>
        <taxon>Dikarya</taxon>
        <taxon>Ascomycota</taxon>
        <taxon>Pezizomycotina</taxon>
        <taxon>Eurotiomycetes</taxon>
        <taxon>Eurotiomycetidae</taxon>
        <taxon>Eurotiales</taxon>
        <taxon>Aspergillaceae</taxon>
        <taxon>Penicillium</taxon>
    </lineage>
</organism>
<feature type="compositionally biased region" description="Basic and acidic residues" evidence="1">
    <location>
        <begin position="11"/>
        <end position="21"/>
    </location>
</feature>
<name>A0A9W9WDG4_9EURO</name>
<gene>
    <name evidence="2" type="ORF">N7530_012686</name>
</gene>
<evidence type="ECO:0000313" key="2">
    <source>
        <dbReference type="EMBL" id="KAJ5454917.1"/>
    </source>
</evidence>
<keyword evidence="3" id="KW-1185">Reference proteome</keyword>
<evidence type="ECO:0000313" key="3">
    <source>
        <dbReference type="Proteomes" id="UP001147760"/>
    </source>
</evidence>
<sequence length="77" mass="8314">MPTYQYQHDTIAGKDKKESRTGRTGQAETVDGYVVFESFPPLIGVIFALRREQCSISPAVVPLATNGSLNALARGST</sequence>
<reference evidence="2" key="1">
    <citation type="submission" date="2022-12" db="EMBL/GenBank/DDBJ databases">
        <authorList>
            <person name="Petersen C."/>
        </authorList>
    </citation>
    <scope>NUCLEOTIDE SEQUENCE</scope>
    <source>
        <strain evidence="2">IBT 17660</strain>
    </source>
</reference>
<dbReference type="EMBL" id="JAPWDO010000010">
    <property type="protein sequence ID" value="KAJ5454917.1"/>
    <property type="molecule type" value="Genomic_DNA"/>
</dbReference>
<dbReference type="Proteomes" id="UP001147760">
    <property type="component" value="Unassembled WGS sequence"/>
</dbReference>
<accession>A0A9W9WDG4</accession>
<comment type="caution">
    <text evidence="2">The sequence shown here is derived from an EMBL/GenBank/DDBJ whole genome shotgun (WGS) entry which is preliminary data.</text>
</comment>
<proteinExistence type="predicted"/>
<feature type="region of interest" description="Disordered" evidence="1">
    <location>
        <begin position="1"/>
        <end position="27"/>
    </location>
</feature>
<reference evidence="2" key="2">
    <citation type="journal article" date="2023" name="IMA Fungus">
        <title>Comparative genomic study of the Penicillium genus elucidates a diverse pangenome and 15 lateral gene transfer events.</title>
        <authorList>
            <person name="Petersen C."/>
            <person name="Sorensen T."/>
            <person name="Nielsen M.R."/>
            <person name="Sondergaard T.E."/>
            <person name="Sorensen J.L."/>
            <person name="Fitzpatrick D.A."/>
            <person name="Frisvad J.C."/>
            <person name="Nielsen K.L."/>
        </authorList>
    </citation>
    <scope>NUCLEOTIDE SEQUENCE</scope>
    <source>
        <strain evidence="2">IBT 17660</strain>
    </source>
</reference>
<protein>
    <submittedName>
        <fullName evidence="2">Uncharacterized protein</fullName>
    </submittedName>
</protein>